<accession>A0A3S9P0W5</accession>
<dbReference type="OrthoDB" id="9807767at2"/>
<evidence type="ECO:0000256" key="2">
    <source>
        <dbReference type="ARBA" id="ARBA00022801"/>
    </source>
</evidence>
<dbReference type="PANTHER" id="PTHR43213">
    <property type="entry name" value="BIFUNCTIONAL DTTP/UTP PYROPHOSPHATASE/METHYLTRANSFERASE PROTEIN-RELATED"/>
    <property type="match status" value="1"/>
</dbReference>
<comment type="caution">
    <text evidence="4">Lacks conserved residue(s) required for the propagation of feature annotation.</text>
</comment>
<comment type="similarity">
    <text evidence="4">Belongs to the Maf family. YhdE subfamily.</text>
</comment>
<dbReference type="InterPro" id="IPR029001">
    <property type="entry name" value="ITPase-like_fam"/>
</dbReference>
<evidence type="ECO:0000313" key="6">
    <source>
        <dbReference type="Proteomes" id="UP000267268"/>
    </source>
</evidence>
<dbReference type="Gene3D" id="3.90.950.10">
    <property type="match status" value="1"/>
</dbReference>
<evidence type="ECO:0000313" key="5">
    <source>
        <dbReference type="EMBL" id="AZQ61834.1"/>
    </source>
</evidence>
<feature type="site" description="Important for substrate specificity" evidence="4">
    <location>
        <position position="17"/>
    </location>
</feature>
<evidence type="ECO:0000256" key="1">
    <source>
        <dbReference type="ARBA" id="ARBA00001968"/>
    </source>
</evidence>
<name>A0A3S9P0W5_9BACT</name>
<comment type="catalytic activity">
    <reaction evidence="4">
        <text>dTTP + H2O = dTMP + diphosphate + H(+)</text>
        <dbReference type="Rhea" id="RHEA:28534"/>
        <dbReference type="ChEBI" id="CHEBI:15377"/>
        <dbReference type="ChEBI" id="CHEBI:15378"/>
        <dbReference type="ChEBI" id="CHEBI:33019"/>
        <dbReference type="ChEBI" id="CHEBI:37568"/>
        <dbReference type="ChEBI" id="CHEBI:63528"/>
        <dbReference type="EC" id="3.6.1.9"/>
    </reaction>
</comment>
<comment type="subcellular location">
    <subcellularLocation>
        <location evidence="4">Cytoplasm</location>
    </subcellularLocation>
</comment>
<dbReference type="Pfam" id="PF02545">
    <property type="entry name" value="Maf"/>
    <property type="match status" value="1"/>
</dbReference>
<dbReference type="RefSeq" id="WP_126612739.1">
    <property type="nucleotide sequence ID" value="NZ_CP034562.1"/>
</dbReference>
<keyword evidence="3 4" id="KW-0546">Nucleotide metabolism</keyword>
<protein>
    <recommendedName>
        <fullName evidence="4">dTTP/UTP pyrophosphatase</fullName>
        <shortName evidence="4">dTTPase/UTPase</shortName>
        <ecNumber evidence="4">3.6.1.9</ecNumber>
    </recommendedName>
    <alternativeName>
        <fullName evidence="4">Nucleoside triphosphate pyrophosphatase</fullName>
    </alternativeName>
    <alternativeName>
        <fullName evidence="4">Nucleotide pyrophosphatase</fullName>
        <shortName evidence="4">Nucleotide PPase</shortName>
    </alternativeName>
</protein>
<dbReference type="NCBIfam" id="TIGR00172">
    <property type="entry name" value="maf"/>
    <property type="match status" value="1"/>
</dbReference>
<reference evidence="5 6" key="1">
    <citation type="submission" date="2018-12" db="EMBL/GenBank/DDBJ databases">
        <title>Flammeovirga pectinis sp. nov., isolated from the gut of the Korean scallop, Patinopecten yessoensis.</title>
        <authorList>
            <person name="Bae J.-W."/>
            <person name="Jeong Y.-S."/>
            <person name="Kang W."/>
        </authorList>
    </citation>
    <scope>NUCLEOTIDE SEQUENCE [LARGE SCALE GENOMIC DNA]</scope>
    <source>
        <strain evidence="5 6">L12M1</strain>
    </source>
</reference>
<comment type="cofactor">
    <cofactor evidence="1 4">
        <name>a divalent metal cation</name>
        <dbReference type="ChEBI" id="CHEBI:60240"/>
    </cofactor>
</comment>
<sequence length="194" mass="21705">MIDLKGQQLILASKSPRRAELLSGLDLDFSIEVREVDESYPSDLVADKVAEHIANCKADAFSNLEENKIVIFSDTVVVVDNEVLGKPKDANEAVEMLRKLSGKTHKVYSAVCIQTQESRISFTDSTEVTFLPLNDTVINYYIKEKKPFDKAGSYGIQEWIGMSMIDKINGSYFTVMGLPTAKIFKELTELLQSK</sequence>
<evidence type="ECO:0000256" key="3">
    <source>
        <dbReference type="ARBA" id="ARBA00023080"/>
    </source>
</evidence>
<dbReference type="KEGG" id="fll:EI427_06160"/>
<dbReference type="EMBL" id="CP034562">
    <property type="protein sequence ID" value="AZQ61834.1"/>
    <property type="molecule type" value="Genomic_DNA"/>
</dbReference>
<dbReference type="GO" id="GO:0009117">
    <property type="term" value="P:nucleotide metabolic process"/>
    <property type="evidence" value="ECO:0007669"/>
    <property type="project" value="UniProtKB-KW"/>
</dbReference>
<dbReference type="GO" id="GO:0036221">
    <property type="term" value="F:UTP diphosphatase activity"/>
    <property type="evidence" value="ECO:0007669"/>
    <property type="project" value="RHEA"/>
</dbReference>
<keyword evidence="6" id="KW-1185">Reference proteome</keyword>
<dbReference type="PANTHER" id="PTHR43213:SF5">
    <property type="entry name" value="BIFUNCTIONAL DTTP_UTP PYROPHOSPHATASE_METHYLTRANSFERASE PROTEIN-RELATED"/>
    <property type="match status" value="1"/>
</dbReference>
<dbReference type="GO" id="GO:0005737">
    <property type="term" value="C:cytoplasm"/>
    <property type="evidence" value="ECO:0007669"/>
    <property type="project" value="UniProtKB-SubCell"/>
</dbReference>
<feature type="site" description="Important for substrate specificity" evidence="4">
    <location>
        <position position="157"/>
    </location>
</feature>
<feature type="site" description="Important for substrate specificity" evidence="4">
    <location>
        <position position="75"/>
    </location>
</feature>
<comment type="function">
    <text evidence="4">Nucleoside triphosphate pyrophosphatase that hydrolyzes dTTP and UTP. May have a dual role in cell division arrest and in preventing the incorporation of modified nucleotides into cellular nucleic acids.</text>
</comment>
<dbReference type="HAMAP" id="MF_00528">
    <property type="entry name" value="Maf"/>
    <property type="match status" value="1"/>
</dbReference>
<dbReference type="AlphaFoldDB" id="A0A3S9P0W5"/>
<dbReference type="SUPFAM" id="SSF52972">
    <property type="entry name" value="ITPase-like"/>
    <property type="match status" value="1"/>
</dbReference>
<keyword evidence="4" id="KW-0963">Cytoplasm</keyword>
<dbReference type="GO" id="GO:0036218">
    <property type="term" value="F:dTTP diphosphatase activity"/>
    <property type="evidence" value="ECO:0007669"/>
    <property type="project" value="RHEA"/>
</dbReference>
<gene>
    <name evidence="5" type="primary">maf</name>
    <name evidence="5" type="ORF">EI427_06160</name>
</gene>
<dbReference type="PIRSF" id="PIRSF006305">
    <property type="entry name" value="Maf"/>
    <property type="match status" value="1"/>
</dbReference>
<dbReference type="Proteomes" id="UP000267268">
    <property type="component" value="Chromosome 1"/>
</dbReference>
<feature type="active site" description="Proton acceptor" evidence="4">
    <location>
        <position position="74"/>
    </location>
</feature>
<comment type="catalytic activity">
    <reaction evidence="4">
        <text>UTP + H2O = UMP + diphosphate + H(+)</text>
        <dbReference type="Rhea" id="RHEA:29395"/>
        <dbReference type="ChEBI" id="CHEBI:15377"/>
        <dbReference type="ChEBI" id="CHEBI:15378"/>
        <dbReference type="ChEBI" id="CHEBI:33019"/>
        <dbReference type="ChEBI" id="CHEBI:46398"/>
        <dbReference type="ChEBI" id="CHEBI:57865"/>
        <dbReference type="EC" id="3.6.1.9"/>
    </reaction>
</comment>
<dbReference type="InterPro" id="IPR003697">
    <property type="entry name" value="Maf-like"/>
</dbReference>
<dbReference type="EC" id="3.6.1.9" evidence="4"/>
<proteinExistence type="inferred from homology"/>
<evidence type="ECO:0000256" key="4">
    <source>
        <dbReference type="HAMAP-Rule" id="MF_00528"/>
    </source>
</evidence>
<dbReference type="CDD" id="cd00555">
    <property type="entry name" value="Maf"/>
    <property type="match status" value="1"/>
</dbReference>
<keyword evidence="2 4" id="KW-0378">Hydrolase</keyword>
<organism evidence="5 6">
    <name type="scientific">Flammeovirga pectinis</name>
    <dbReference type="NCBI Taxonomy" id="2494373"/>
    <lineage>
        <taxon>Bacteria</taxon>
        <taxon>Pseudomonadati</taxon>
        <taxon>Bacteroidota</taxon>
        <taxon>Cytophagia</taxon>
        <taxon>Cytophagales</taxon>
        <taxon>Flammeovirgaceae</taxon>
        <taxon>Flammeovirga</taxon>
    </lineage>
</organism>